<organism evidence="1 2">
    <name type="scientific">Pyrenophora seminiperda CCB06</name>
    <dbReference type="NCBI Taxonomy" id="1302712"/>
    <lineage>
        <taxon>Eukaryota</taxon>
        <taxon>Fungi</taxon>
        <taxon>Dikarya</taxon>
        <taxon>Ascomycota</taxon>
        <taxon>Pezizomycotina</taxon>
        <taxon>Dothideomycetes</taxon>
        <taxon>Pleosporomycetidae</taxon>
        <taxon>Pleosporales</taxon>
        <taxon>Pleosporineae</taxon>
        <taxon>Pleosporaceae</taxon>
        <taxon>Pyrenophora</taxon>
    </lineage>
</organism>
<evidence type="ECO:0000313" key="1">
    <source>
        <dbReference type="EMBL" id="RMZ73070.1"/>
    </source>
</evidence>
<sequence>MEDQWHDQPRQWLRSARKLVFLPASPDVGTLSTLTRSLVDIATAHAPATVASVVISYPALPGLYAEDVSDVGHYLSLPMLDGNHAYQPRSIVSAYAGYGMGLCSSYVDKEQCRKEGLTLPVRPTLFIEYTSTAIFLHIASMREAYDLADPDVWTSYHWFHTNDHTAPDAEERLRQLRTCVIQLLHRRYSLPGKPEPPKLITVLLTGEYSTPIVAESVDRAVKSAGFEIELLGSANPEFMVARGASELAWRAFSLGRSERTEM</sequence>
<reference evidence="1 2" key="1">
    <citation type="journal article" date="2014" name="PLoS ONE">
        <title>De novo Genome Assembly of the Fungal Plant Pathogen Pyrenophora semeniperda.</title>
        <authorList>
            <person name="Soliai M.M."/>
            <person name="Meyer S.E."/>
            <person name="Udall J.A."/>
            <person name="Elzinga D.E."/>
            <person name="Hermansen R.A."/>
            <person name="Bodily P.M."/>
            <person name="Hart A.A."/>
            <person name="Coleman C.E."/>
        </authorList>
    </citation>
    <scope>NUCLEOTIDE SEQUENCE [LARGE SCALE GENOMIC DNA]</scope>
    <source>
        <strain evidence="1 2">CCB06</strain>
        <tissue evidence="1">Mycelium</tissue>
    </source>
</reference>
<keyword evidence="2" id="KW-1185">Reference proteome</keyword>
<protein>
    <submittedName>
        <fullName evidence="1">Uncharacterized protein</fullName>
    </submittedName>
</protein>
<name>A0A3M7MF51_9PLEO</name>
<proteinExistence type="predicted"/>
<evidence type="ECO:0000313" key="2">
    <source>
        <dbReference type="Proteomes" id="UP000265663"/>
    </source>
</evidence>
<gene>
    <name evidence="1" type="ORF">GMOD_00009580</name>
</gene>
<dbReference type="Proteomes" id="UP000265663">
    <property type="component" value="Unassembled WGS sequence"/>
</dbReference>
<accession>A0A3M7MF51</accession>
<dbReference type="EMBL" id="KE747838">
    <property type="protein sequence ID" value="RMZ73070.1"/>
    <property type="molecule type" value="Genomic_DNA"/>
</dbReference>
<dbReference type="OrthoDB" id="3643156at2759"/>
<dbReference type="AlphaFoldDB" id="A0A3M7MF51"/>